<keyword evidence="2" id="KW-1185">Reference proteome</keyword>
<sequence>MVPYKAFVCRFIGLDFSILDTLVGFFKTYKYEMKSILYFSYQNRHFFDRKHFRTISLKFTYFNNAIIKSSNSRKSKYYTKLIKYNWKSNFLKGFTE</sequence>
<evidence type="ECO:0000313" key="2">
    <source>
        <dbReference type="Proteomes" id="UP000276133"/>
    </source>
</evidence>
<dbReference type="AlphaFoldDB" id="A0A3M7PZZ3"/>
<accession>A0A3M7PZZ3</accession>
<evidence type="ECO:0000313" key="1">
    <source>
        <dbReference type="EMBL" id="RNA04315.1"/>
    </source>
</evidence>
<name>A0A3M7PZZ3_BRAPC</name>
<comment type="caution">
    <text evidence="1">The sequence shown here is derived from an EMBL/GenBank/DDBJ whole genome shotgun (WGS) entry which is preliminary data.</text>
</comment>
<dbReference type="Proteomes" id="UP000276133">
    <property type="component" value="Unassembled WGS sequence"/>
</dbReference>
<gene>
    <name evidence="1" type="ORF">BpHYR1_041826</name>
</gene>
<dbReference type="EMBL" id="REGN01008158">
    <property type="protein sequence ID" value="RNA04315.1"/>
    <property type="molecule type" value="Genomic_DNA"/>
</dbReference>
<proteinExistence type="predicted"/>
<reference evidence="1 2" key="1">
    <citation type="journal article" date="2018" name="Sci. Rep.">
        <title>Genomic signatures of local adaptation to the degree of environmental predictability in rotifers.</title>
        <authorList>
            <person name="Franch-Gras L."/>
            <person name="Hahn C."/>
            <person name="Garcia-Roger E.M."/>
            <person name="Carmona M.J."/>
            <person name="Serra M."/>
            <person name="Gomez A."/>
        </authorList>
    </citation>
    <scope>NUCLEOTIDE SEQUENCE [LARGE SCALE GENOMIC DNA]</scope>
    <source>
        <strain evidence="1">HYR1</strain>
    </source>
</reference>
<organism evidence="1 2">
    <name type="scientific">Brachionus plicatilis</name>
    <name type="common">Marine rotifer</name>
    <name type="synonym">Brachionus muelleri</name>
    <dbReference type="NCBI Taxonomy" id="10195"/>
    <lineage>
        <taxon>Eukaryota</taxon>
        <taxon>Metazoa</taxon>
        <taxon>Spiralia</taxon>
        <taxon>Gnathifera</taxon>
        <taxon>Rotifera</taxon>
        <taxon>Eurotatoria</taxon>
        <taxon>Monogononta</taxon>
        <taxon>Pseudotrocha</taxon>
        <taxon>Ploima</taxon>
        <taxon>Brachionidae</taxon>
        <taxon>Brachionus</taxon>
    </lineage>
</organism>
<protein>
    <submittedName>
        <fullName evidence="1">Uncharacterized protein</fullName>
    </submittedName>
</protein>